<dbReference type="Pfam" id="PF13302">
    <property type="entry name" value="Acetyltransf_3"/>
    <property type="match status" value="1"/>
</dbReference>
<sequence length="173" mass="20514">MKIETERLIIRPFYKDDWEELHTYTSDKNVMFYLPEDPFTEKGAKQFVSDNCGESAKHFAVTLKHTDKLIGHLSFYACFGEFTYEIGWVFHPSFYNQGYATEGASAMIAYAFQSMDVHRIIATCQPENPASYKIMEKIGMRREGHFKKCIPYKGEWWDEYYYAILREEYRVEL</sequence>
<name>A0ABT0XI18_9BACI</name>
<dbReference type="EMBL" id="JAMQJY010000001">
    <property type="protein sequence ID" value="MCM2675534.1"/>
    <property type="molecule type" value="Genomic_DNA"/>
</dbReference>
<dbReference type="PROSITE" id="PS51186">
    <property type="entry name" value="GNAT"/>
    <property type="match status" value="1"/>
</dbReference>
<evidence type="ECO:0000313" key="3">
    <source>
        <dbReference type="Proteomes" id="UP001203665"/>
    </source>
</evidence>
<keyword evidence="3" id="KW-1185">Reference proteome</keyword>
<dbReference type="PANTHER" id="PTHR43792">
    <property type="entry name" value="GNAT FAMILY, PUTATIVE (AFU_ORTHOLOGUE AFUA_3G00765)-RELATED-RELATED"/>
    <property type="match status" value="1"/>
</dbReference>
<dbReference type="Gene3D" id="3.40.630.30">
    <property type="match status" value="1"/>
</dbReference>
<dbReference type="InterPro" id="IPR051531">
    <property type="entry name" value="N-acetyltransferase"/>
</dbReference>
<dbReference type="SUPFAM" id="SSF55729">
    <property type="entry name" value="Acyl-CoA N-acyltransferases (Nat)"/>
    <property type="match status" value="1"/>
</dbReference>
<reference evidence="2" key="1">
    <citation type="submission" date="2022-06" db="EMBL/GenBank/DDBJ databases">
        <title>Alkalicoccobacillus porphyridii sp. nov., isolated from a marine red alga, Porphyridium purpureum and reclassification of Shouchella plakortidis and Shouchella gibsonii as Alkalicoccobacillus plakortidis comb. nov. and Alkalicoccobacillus gibsonii comb. nov.</title>
        <authorList>
            <person name="Kim K.H."/>
            <person name="Lee J.K."/>
            <person name="Han D.M."/>
            <person name="Baek J.H."/>
            <person name="Jeon C.O."/>
        </authorList>
    </citation>
    <scope>NUCLEOTIDE SEQUENCE</scope>
    <source>
        <strain evidence="2">DSM 19153</strain>
    </source>
</reference>
<gene>
    <name evidence="2" type="ORF">NDM98_08555</name>
</gene>
<proteinExistence type="predicted"/>
<dbReference type="PANTHER" id="PTHR43792:SF5">
    <property type="entry name" value="RIBOSOMAL-PROTEIN-SERINE ACETYLTRANSFERASE"/>
    <property type="match status" value="1"/>
</dbReference>
<comment type="caution">
    <text evidence="2">The sequence shown here is derived from an EMBL/GenBank/DDBJ whole genome shotgun (WGS) entry which is preliminary data.</text>
</comment>
<accession>A0ABT0XI18</accession>
<evidence type="ECO:0000313" key="2">
    <source>
        <dbReference type="EMBL" id="MCM2675534.1"/>
    </source>
</evidence>
<protein>
    <submittedName>
        <fullName evidence="2">GNAT family N-acetyltransferase</fullName>
    </submittedName>
</protein>
<dbReference type="InterPro" id="IPR000182">
    <property type="entry name" value="GNAT_dom"/>
</dbReference>
<dbReference type="RefSeq" id="WP_251606356.1">
    <property type="nucleotide sequence ID" value="NZ_JAMQJY010000001.1"/>
</dbReference>
<feature type="domain" description="N-acetyltransferase" evidence="1">
    <location>
        <begin position="19"/>
        <end position="167"/>
    </location>
</feature>
<dbReference type="InterPro" id="IPR016181">
    <property type="entry name" value="Acyl_CoA_acyltransferase"/>
</dbReference>
<dbReference type="Proteomes" id="UP001203665">
    <property type="component" value="Unassembled WGS sequence"/>
</dbReference>
<organism evidence="2 3">
    <name type="scientific">Alkalicoccobacillus plakortidis</name>
    <dbReference type="NCBI Taxonomy" id="444060"/>
    <lineage>
        <taxon>Bacteria</taxon>
        <taxon>Bacillati</taxon>
        <taxon>Bacillota</taxon>
        <taxon>Bacilli</taxon>
        <taxon>Bacillales</taxon>
        <taxon>Bacillaceae</taxon>
        <taxon>Alkalicoccobacillus</taxon>
    </lineage>
</organism>
<evidence type="ECO:0000259" key="1">
    <source>
        <dbReference type="PROSITE" id="PS51186"/>
    </source>
</evidence>